<dbReference type="Proteomes" id="UP001377573">
    <property type="component" value="Chromosome"/>
</dbReference>
<keyword evidence="1" id="KW-0472">Membrane</keyword>
<reference evidence="3 4" key="1">
    <citation type="submission" date="2024-02" db="EMBL/GenBank/DDBJ databases">
        <authorList>
            <person name="Alasadi S."/>
            <person name="Hussein S.A."/>
        </authorList>
    </citation>
    <scope>NUCLEOTIDE SEQUENCE [LARGE SCALE GENOMIC DNA]</scope>
    <source>
        <strain evidence="3 4">GJ_SRA_44_2022</strain>
    </source>
</reference>
<protein>
    <submittedName>
        <fullName evidence="3">VanZ family protein</fullName>
    </submittedName>
</protein>
<sequence length="158" mass="16867">MGRLLPPPRRSTRVWALALGLPFLAGIAFLTLTPARVEQTMPSVVDLALGALHRVGWTGLDFTRLEILANVIVFVPVGILAFLLLPRRLWPLSLLVGPTLSLVIETAQYLALPHRAATVSDVLANSTGATIGIVIAVFCTLLATTPSSRPRTPTVEAS</sequence>
<feature type="transmembrane region" description="Helical" evidence="1">
    <location>
        <begin position="67"/>
        <end position="85"/>
    </location>
</feature>
<keyword evidence="1" id="KW-0812">Transmembrane</keyword>
<feature type="transmembrane region" description="Helical" evidence="1">
    <location>
        <begin position="12"/>
        <end position="32"/>
    </location>
</feature>
<feature type="domain" description="VanZ-like" evidence="2">
    <location>
        <begin position="60"/>
        <end position="138"/>
    </location>
</feature>
<dbReference type="InterPro" id="IPR006976">
    <property type="entry name" value="VanZ-like"/>
</dbReference>
<dbReference type="EMBL" id="CP146240">
    <property type="protein sequence ID" value="WWS84987.1"/>
    <property type="molecule type" value="Genomic_DNA"/>
</dbReference>
<proteinExistence type="predicted"/>
<dbReference type="RefSeq" id="WP_338566562.1">
    <property type="nucleotide sequence ID" value="NZ_CP146240.1"/>
</dbReference>
<accession>A0ABZ2HRC0</accession>
<keyword evidence="4" id="KW-1185">Reference proteome</keyword>
<feature type="transmembrane region" description="Helical" evidence="1">
    <location>
        <begin position="123"/>
        <end position="143"/>
    </location>
</feature>
<feature type="transmembrane region" description="Helical" evidence="1">
    <location>
        <begin position="92"/>
        <end position="111"/>
    </location>
</feature>
<gene>
    <name evidence="3" type="ORF">V8Z62_01850</name>
</gene>
<name>A0ABZ2HRC0_9MICO</name>
<dbReference type="PANTHER" id="PTHR36834:SF1">
    <property type="entry name" value="INTEGRAL MEMBRANE PROTEIN"/>
    <property type="match status" value="1"/>
</dbReference>
<evidence type="ECO:0000259" key="2">
    <source>
        <dbReference type="Pfam" id="PF04892"/>
    </source>
</evidence>
<evidence type="ECO:0000313" key="3">
    <source>
        <dbReference type="EMBL" id="WWS84987.1"/>
    </source>
</evidence>
<organism evidence="3 4">
    <name type="scientific">Microbacterium paraoxydans</name>
    <dbReference type="NCBI Taxonomy" id="199592"/>
    <lineage>
        <taxon>Bacteria</taxon>
        <taxon>Bacillati</taxon>
        <taxon>Actinomycetota</taxon>
        <taxon>Actinomycetes</taxon>
        <taxon>Micrococcales</taxon>
        <taxon>Microbacteriaceae</taxon>
        <taxon>Microbacterium</taxon>
    </lineage>
</organism>
<keyword evidence="1" id="KW-1133">Transmembrane helix</keyword>
<evidence type="ECO:0000256" key="1">
    <source>
        <dbReference type="SAM" id="Phobius"/>
    </source>
</evidence>
<dbReference type="InterPro" id="IPR053150">
    <property type="entry name" value="Teicoplanin_resist-assoc"/>
</dbReference>
<evidence type="ECO:0000313" key="4">
    <source>
        <dbReference type="Proteomes" id="UP001377573"/>
    </source>
</evidence>
<dbReference type="Pfam" id="PF04892">
    <property type="entry name" value="VanZ"/>
    <property type="match status" value="1"/>
</dbReference>
<dbReference type="PANTHER" id="PTHR36834">
    <property type="entry name" value="MEMBRANE PROTEIN-RELATED"/>
    <property type="match status" value="1"/>
</dbReference>